<dbReference type="GO" id="GO:0004560">
    <property type="term" value="F:alpha-L-fucosidase activity"/>
    <property type="evidence" value="ECO:0007669"/>
    <property type="project" value="TreeGrafter"/>
</dbReference>
<dbReference type="OrthoDB" id="9816459at2"/>
<dbReference type="EMBL" id="VOBR01000027">
    <property type="protein sequence ID" value="TWP47266.1"/>
    <property type="molecule type" value="Genomic_DNA"/>
</dbReference>
<feature type="signal peptide" evidence="2">
    <location>
        <begin position="1"/>
        <end position="27"/>
    </location>
</feature>
<proteinExistence type="predicted"/>
<protein>
    <submittedName>
        <fullName evidence="4">Tat pathway signal sequence domain protein</fullName>
    </submittedName>
</protein>
<accession>A0A563EK61</accession>
<sequence length="950" mass="104896">MDLSRRGLLGGVMAGAALTALPVNAEAAPTDVEITGGASIRNRMRTDQEWSRFLAGQDLVWQRVPRAWYEGPFLGNGFLAMQVYREPGANALRFTVDHAKVQDHRPEFGNEWGVARLPVGRLLLTPVGKITGVDLRLDLWNAELRGTVLTDKGELAVRAFIHAQKSLLLLDVRPTSGEREFKLEYQALDALSPRTIREPPPKTFPLNPKPTTRTENGTTIVTQEMVAGGQTATAYWTRKRHGRTDFALSVTHTFPDRAADAIVRDTVARAQATPSEVLRHQHQKWWHRFYRASFVSVPDALMQSFYWIQLYKLASAARAEAPIMPTTGPWLEPTPWPSVWFNLNAQLEYWPVYGANHLDLDPIPRTISQNQQILVDALRPEFRTDSMGLRRSADPTFQDAGFVGSPLHPSPDPELGNLPWLLHNAWLSYRHTMDETILRDTVFPVLRRSTNYYLHFLRKGNDGKLHLLPTYSPEYGVAPDCNFDLGLLRWSCRTLLDSARILKISDPLAPKWQEVLDTLVDYPADANGFMIGAGVPFAKSHRHYSHMLAVYPLHLVNWEQPQSRDLIEKSLRHWLSFEGSLRGFTFTGAASIAAQMTRGDEALRYLREFVARFAQPNTMYFEAGPVIETPLSGAKSLQDMLCQSWGDVIRIFPAVPSAWKDVVLHDFRTEGAFLVSAVRKEGVTQFVRVRSEAGAPCRVRTGIAGKLKVHGCARWRVEGDVVVLELHRGQEAVIHAAGAHPDFTIAPVKITEPARAWGLPALPPGGVAAPVDITGLFDNDGLSNEFTSRDGDFDGAGNTYPAAQVPQTGGVTDDGIPFEFTNGDEASKNNVIAAGQTIAMPAGRYAKLHLLAAADTGNVDAPGVATYVDGTTAPIRFAVTAWRSGPQFGESEPITTTLMHTPSGPQQAKVAIFHQVIGLDPARDLASITLPKLAGPRLHVFGITLEKAKA</sequence>
<keyword evidence="5" id="KW-1185">Reference proteome</keyword>
<dbReference type="PROSITE" id="PS51318">
    <property type="entry name" value="TAT"/>
    <property type="match status" value="1"/>
</dbReference>
<reference evidence="4 5" key="1">
    <citation type="submission" date="2019-07" db="EMBL/GenBank/DDBJ databases">
        <title>Lentzea xizangensis sp. nov., isolated from Qinghai-Tibetan Plateau Soils.</title>
        <authorList>
            <person name="Huang J."/>
        </authorList>
    </citation>
    <scope>NUCLEOTIDE SEQUENCE [LARGE SCALE GENOMIC DNA]</scope>
    <source>
        <strain evidence="4 5">FXJ1.1311</strain>
    </source>
</reference>
<dbReference type="Proteomes" id="UP000316639">
    <property type="component" value="Unassembled WGS sequence"/>
</dbReference>
<dbReference type="InterPro" id="IPR008928">
    <property type="entry name" value="6-hairpin_glycosidase_sf"/>
</dbReference>
<dbReference type="GO" id="GO:0005975">
    <property type="term" value="P:carbohydrate metabolic process"/>
    <property type="evidence" value="ECO:0007669"/>
    <property type="project" value="InterPro"/>
</dbReference>
<name>A0A563EK61_9PSEU</name>
<evidence type="ECO:0000313" key="5">
    <source>
        <dbReference type="Proteomes" id="UP000316639"/>
    </source>
</evidence>
<dbReference type="InterPro" id="IPR012341">
    <property type="entry name" value="6hp_glycosidase-like_sf"/>
</dbReference>
<organism evidence="4 5">
    <name type="scientific">Lentzea tibetensis</name>
    <dbReference type="NCBI Taxonomy" id="2591470"/>
    <lineage>
        <taxon>Bacteria</taxon>
        <taxon>Bacillati</taxon>
        <taxon>Actinomycetota</taxon>
        <taxon>Actinomycetes</taxon>
        <taxon>Pseudonocardiales</taxon>
        <taxon>Pseudonocardiaceae</taxon>
        <taxon>Lentzea</taxon>
    </lineage>
</organism>
<evidence type="ECO:0000313" key="4">
    <source>
        <dbReference type="EMBL" id="TWP47266.1"/>
    </source>
</evidence>
<dbReference type="Gene3D" id="1.50.10.10">
    <property type="match status" value="1"/>
</dbReference>
<keyword evidence="2" id="KW-0732">Signal</keyword>
<feature type="domain" description="Glycosyl hydrolase family 95 catalytic" evidence="3">
    <location>
        <begin position="302"/>
        <end position="619"/>
    </location>
</feature>
<dbReference type="PANTHER" id="PTHR31084:SF0">
    <property type="entry name" value="ALPHA-L-FUCOSIDASE 2"/>
    <property type="match status" value="1"/>
</dbReference>
<dbReference type="InterPro" id="IPR006311">
    <property type="entry name" value="TAT_signal"/>
</dbReference>
<feature type="region of interest" description="Disordered" evidence="1">
    <location>
        <begin position="194"/>
        <end position="215"/>
    </location>
</feature>
<feature type="chain" id="PRO_5022097436" evidence="2">
    <location>
        <begin position="28"/>
        <end position="950"/>
    </location>
</feature>
<dbReference type="Pfam" id="PF22124">
    <property type="entry name" value="Glyco_hydro_95_cat"/>
    <property type="match status" value="1"/>
</dbReference>
<gene>
    <name evidence="4" type="ORF">FKR81_32965</name>
</gene>
<evidence type="ECO:0000256" key="2">
    <source>
        <dbReference type="SAM" id="SignalP"/>
    </source>
</evidence>
<dbReference type="SUPFAM" id="SSF48208">
    <property type="entry name" value="Six-hairpin glycosidases"/>
    <property type="match status" value="1"/>
</dbReference>
<dbReference type="AlphaFoldDB" id="A0A563EK61"/>
<comment type="caution">
    <text evidence="4">The sequence shown here is derived from an EMBL/GenBank/DDBJ whole genome shotgun (WGS) entry which is preliminary data.</text>
</comment>
<evidence type="ECO:0000256" key="1">
    <source>
        <dbReference type="SAM" id="MobiDB-lite"/>
    </source>
</evidence>
<dbReference type="InterPro" id="IPR054363">
    <property type="entry name" value="GH95_cat"/>
</dbReference>
<dbReference type="PANTHER" id="PTHR31084">
    <property type="entry name" value="ALPHA-L-FUCOSIDASE 2"/>
    <property type="match status" value="1"/>
</dbReference>
<evidence type="ECO:0000259" key="3">
    <source>
        <dbReference type="Pfam" id="PF22124"/>
    </source>
</evidence>
<dbReference type="RefSeq" id="WP_146358073.1">
    <property type="nucleotide sequence ID" value="NZ_VOBR01000027.1"/>
</dbReference>